<dbReference type="AlphaFoldDB" id="A0A8D8C2Y3"/>
<name>A0A8D8C2Y3_CULPI</name>
<sequence length="106" mass="10605">MFGIGSDGNESSEDDSSSSSKAGGAGLMGGAAALIDQTGGVRTGLGFSSRWTGVDFWLPVLMMVGLAMVCTLGATVLPLHSGSTNSVSYSLLFTVGTRIVAEPTGA</sequence>
<feature type="region of interest" description="Disordered" evidence="1">
    <location>
        <begin position="1"/>
        <end position="24"/>
    </location>
</feature>
<evidence type="ECO:0000313" key="3">
    <source>
        <dbReference type="EMBL" id="CAG6486563.1"/>
    </source>
</evidence>
<evidence type="ECO:0000256" key="2">
    <source>
        <dbReference type="SAM" id="Phobius"/>
    </source>
</evidence>
<protein>
    <submittedName>
        <fullName evidence="3">(northern house mosquito) hypothetical protein</fullName>
    </submittedName>
</protein>
<proteinExistence type="predicted"/>
<evidence type="ECO:0000256" key="1">
    <source>
        <dbReference type="SAM" id="MobiDB-lite"/>
    </source>
</evidence>
<reference evidence="3" key="1">
    <citation type="submission" date="2021-05" db="EMBL/GenBank/DDBJ databases">
        <authorList>
            <person name="Alioto T."/>
            <person name="Alioto T."/>
            <person name="Gomez Garrido J."/>
        </authorList>
    </citation>
    <scope>NUCLEOTIDE SEQUENCE</scope>
</reference>
<dbReference type="EMBL" id="HBUE01104770">
    <property type="protein sequence ID" value="CAG6486563.1"/>
    <property type="molecule type" value="Transcribed_RNA"/>
</dbReference>
<feature type="transmembrane region" description="Helical" evidence="2">
    <location>
        <begin position="56"/>
        <end position="79"/>
    </location>
</feature>
<organism evidence="3">
    <name type="scientific">Culex pipiens</name>
    <name type="common">House mosquito</name>
    <dbReference type="NCBI Taxonomy" id="7175"/>
    <lineage>
        <taxon>Eukaryota</taxon>
        <taxon>Metazoa</taxon>
        <taxon>Ecdysozoa</taxon>
        <taxon>Arthropoda</taxon>
        <taxon>Hexapoda</taxon>
        <taxon>Insecta</taxon>
        <taxon>Pterygota</taxon>
        <taxon>Neoptera</taxon>
        <taxon>Endopterygota</taxon>
        <taxon>Diptera</taxon>
        <taxon>Nematocera</taxon>
        <taxon>Culicoidea</taxon>
        <taxon>Culicidae</taxon>
        <taxon>Culicinae</taxon>
        <taxon>Culicini</taxon>
        <taxon>Culex</taxon>
        <taxon>Culex</taxon>
    </lineage>
</organism>
<accession>A0A8D8C2Y3</accession>
<keyword evidence="2" id="KW-0812">Transmembrane</keyword>
<keyword evidence="2" id="KW-1133">Transmembrane helix</keyword>
<keyword evidence="2" id="KW-0472">Membrane</keyword>